<reference evidence="2 3" key="1">
    <citation type="journal article" date="2012" name="Microbes Environ.">
        <title>Complete genome sequence of Bradyrhizobium sp. S23321: insights into symbiosis evolution in soil oligotrophs.</title>
        <authorList>
            <person name="Okubo T."/>
            <person name="Tsukui T."/>
            <person name="Maita H."/>
            <person name="Okamoto S."/>
            <person name="Oshima K."/>
            <person name="Fujisawa T."/>
            <person name="Saito A."/>
            <person name="Futamata H."/>
            <person name="Hattori R."/>
            <person name="Shimomura Y."/>
            <person name="Haruta S."/>
            <person name="Morimoto S."/>
            <person name="Wang Y."/>
            <person name="Sakai Y."/>
            <person name="Hattori M."/>
            <person name="Aizawa S."/>
            <person name="Nagashima K.V.P."/>
            <person name="Masuda S."/>
            <person name="Hattori T."/>
            <person name="Yamashita A."/>
            <person name="Bao Z."/>
            <person name="Hayatsu M."/>
            <person name="Kajiya-Kanegae H."/>
            <person name="Yoshinaga I."/>
            <person name="Sakamoto K."/>
            <person name="Toyota K."/>
            <person name="Nakao M."/>
            <person name="Kohara M."/>
            <person name="Anda M."/>
            <person name="Niwa R."/>
            <person name="Jung-Hwan P."/>
            <person name="Sameshima-Saito R."/>
            <person name="Tokuda S."/>
            <person name="Yamamoto S."/>
            <person name="Yamamoto S."/>
            <person name="Yokoyama T."/>
            <person name="Akutsu T."/>
            <person name="Nakamura Y."/>
            <person name="Nakahira-Yanaka Y."/>
            <person name="Takada Hoshino Y."/>
            <person name="Hirakawa H."/>
            <person name="Mitsui H."/>
            <person name="Terasawa K."/>
            <person name="Itakura M."/>
            <person name="Sato S."/>
            <person name="Ikeda-Ohtsubo W."/>
            <person name="Sakakura N."/>
            <person name="Kaminuma E."/>
            <person name="Minamisawa K."/>
        </authorList>
    </citation>
    <scope>NUCLEOTIDE SEQUENCE [LARGE SCALE GENOMIC DNA]</scope>
    <source>
        <strain evidence="2 3">S23321</strain>
    </source>
</reference>
<name>A0AAI8Q913_9BRAD</name>
<dbReference type="EMBL" id="AP012279">
    <property type="protein sequence ID" value="BAL73747.1"/>
    <property type="molecule type" value="Genomic_DNA"/>
</dbReference>
<accession>A0AAI8Q913</accession>
<organism evidence="2 3">
    <name type="scientific">Bradyrhizobium cosmicum</name>
    <dbReference type="NCBI Taxonomy" id="1404864"/>
    <lineage>
        <taxon>Bacteria</taxon>
        <taxon>Pseudomonadati</taxon>
        <taxon>Pseudomonadota</taxon>
        <taxon>Alphaproteobacteria</taxon>
        <taxon>Hyphomicrobiales</taxon>
        <taxon>Nitrobacteraceae</taxon>
        <taxon>Bradyrhizobium</taxon>
    </lineage>
</organism>
<sequence>MSSALTNQSAPPAGIEPLRYPADRSPTKALAIYRTFERFHERKIVASKSHQQRQDALRAEKALLQSELDREMDGRLPRIDDARVTHLKAALADIDSQIAANEAAQASDPLNCIVGLNQIDEQWREQRGPFKDRNTTDTAIDGKTPEEMLEHWGDEIVRLEYEVEGIWLQPVSRAEIEARIIADVAALASGSISVDAVRYVRPRGITKRPMQGHVKFPMALTAGKETVDLAAVLLAVPTIKNSLIAFLVEKALADHDESTAVTPMQREQAVAAARRSQTEARYKCAYWYRKLIDAGRYVPARTTDALALLDIE</sequence>
<keyword evidence="3" id="KW-1185">Reference proteome</keyword>
<feature type="region of interest" description="Disordered" evidence="1">
    <location>
        <begin position="1"/>
        <end position="21"/>
    </location>
</feature>
<gene>
    <name evidence="2" type="ORF">S23_05260</name>
</gene>
<feature type="compositionally biased region" description="Polar residues" evidence="1">
    <location>
        <begin position="1"/>
        <end position="10"/>
    </location>
</feature>
<dbReference type="Proteomes" id="UP000007886">
    <property type="component" value="Chromosome"/>
</dbReference>
<protein>
    <submittedName>
        <fullName evidence="2">Uncharacterized protein</fullName>
    </submittedName>
</protein>
<dbReference type="KEGG" id="brs:S23_05260"/>
<dbReference type="RefSeq" id="WP_014439157.1">
    <property type="nucleotide sequence ID" value="NC_017082.1"/>
</dbReference>
<evidence type="ECO:0000256" key="1">
    <source>
        <dbReference type="SAM" id="MobiDB-lite"/>
    </source>
</evidence>
<proteinExistence type="predicted"/>
<evidence type="ECO:0000313" key="3">
    <source>
        <dbReference type="Proteomes" id="UP000007886"/>
    </source>
</evidence>
<evidence type="ECO:0000313" key="2">
    <source>
        <dbReference type="EMBL" id="BAL73747.1"/>
    </source>
</evidence>
<dbReference type="AlphaFoldDB" id="A0AAI8Q913"/>